<protein>
    <submittedName>
        <fullName evidence="2">Uncharacterized protein</fullName>
    </submittedName>
</protein>
<dbReference type="AlphaFoldDB" id="A0A4P9XNM5"/>
<keyword evidence="3" id="KW-1185">Reference proteome</keyword>
<keyword evidence="1" id="KW-0732">Signal</keyword>
<dbReference type="Proteomes" id="UP000271241">
    <property type="component" value="Unassembled WGS sequence"/>
</dbReference>
<gene>
    <name evidence="2" type="ORF">THASP1DRAFT_31349</name>
</gene>
<feature type="signal peptide" evidence="1">
    <location>
        <begin position="1"/>
        <end position="22"/>
    </location>
</feature>
<reference evidence="3" key="1">
    <citation type="journal article" date="2018" name="Nat. Microbiol.">
        <title>Leveraging single-cell genomics to expand the fungal tree of life.</title>
        <authorList>
            <person name="Ahrendt S.R."/>
            <person name="Quandt C.A."/>
            <person name="Ciobanu D."/>
            <person name="Clum A."/>
            <person name="Salamov A."/>
            <person name="Andreopoulos B."/>
            <person name="Cheng J.F."/>
            <person name="Woyke T."/>
            <person name="Pelin A."/>
            <person name="Henrissat B."/>
            <person name="Reynolds N.K."/>
            <person name="Benny G.L."/>
            <person name="Smith M.E."/>
            <person name="James T.Y."/>
            <person name="Grigoriev I.V."/>
        </authorList>
    </citation>
    <scope>NUCLEOTIDE SEQUENCE [LARGE SCALE GENOMIC DNA]</scope>
    <source>
        <strain evidence="3">RSA 1356</strain>
    </source>
</reference>
<sequence>MLPRFALAAAVTAVALASIAYAQSVSRSVNIGPKQVWGECSDGPVDKVFVNVTAAASSVGVDGVYIVDEASYNTLRTQYNGTAAITPPGDVLRFNGQANTTSLACEKLNGYRVRNCTIGDSGPVTLSPKAVACLVVSNAVSQMPVPVNVALTFGNPTTNPSTGGAERGRTDATLLLGVLLAAIALGPVTQLL</sequence>
<evidence type="ECO:0000256" key="1">
    <source>
        <dbReference type="SAM" id="SignalP"/>
    </source>
</evidence>
<name>A0A4P9XNM5_9FUNG</name>
<proteinExistence type="predicted"/>
<evidence type="ECO:0000313" key="2">
    <source>
        <dbReference type="EMBL" id="RKP06840.1"/>
    </source>
</evidence>
<evidence type="ECO:0000313" key="3">
    <source>
        <dbReference type="Proteomes" id="UP000271241"/>
    </source>
</evidence>
<dbReference type="OrthoDB" id="5592452at2759"/>
<feature type="chain" id="PRO_5020342807" evidence="1">
    <location>
        <begin position="23"/>
        <end position="192"/>
    </location>
</feature>
<dbReference type="EMBL" id="KZ992808">
    <property type="protein sequence ID" value="RKP06840.1"/>
    <property type="molecule type" value="Genomic_DNA"/>
</dbReference>
<organism evidence="2 3">
    <name type="scientific">Thamnocephalis sphaerospora</name>
    <dbReference type="NCBI Taxonomy" id="78915"/>
    <lineage>
        <taxon>Eukaryota</taxon>
        <taxon>Fungi</taxon>
        <taxon>Fungi incertae sedis</taxon>
        <taxon>Zoopagomycota</taxon>
        <taxon>Zoopagomycotina</taxon>
        <taxon>Zoopagomycetes</taxon>
        <taxon>Zoopagales</taxon>
        <taxon>Sigmoideomycetaceae</taxon>
        <taxon>Thamnocephalis</taxon>
    </lineage>
</organism>
<accession>A0A4P9XNM5</accession>